<feature type="region of interest" description="Disordered" evidence="1">
    <location>
        <begin position="538"/>
        <end position="589"/>
    </location>
</feature>
<gene>
    <name evidence="2" type="ORF">NA57DRAFT_51576</name>
</gene>
<feature type="compositionally biased region" description="Polar residues" evidence="1">
    <location>
        <begin position="957"/>
        <end position="973"/>
    </location>
</feature>
<feature type="compositionally biased region" description="Polar residues" evidence="1">
    <location>
        <begin position="159"/>
        <end position="179"/>
    </location>
</feature>
<evidence type="ECO:0000256" key="1">
    <source>
        <dbReference type="SAM" id="MobiDB-lite"/>
    </source>
</evidence>
<accession>A0A9P4MES9</accession>
<protein>
    <submittedName>
        <fullName evidence="2">Uncharacterized protein</fullName>
    </submittedName>
</protein>
<dbReference type="AlphaFoldDB" id="A0A9P4MES9"/>
<feature type="region of interest" description="Disordered" evidence="1">
    <location>
        <begin position="89"/>
        <end position="179"/>
    </location>
</feature>
<dbReference type="EMBL" id="ML978121">
    <property type="protein sequence ID" value="KAF2104772.1"/>
    <property type="molecule type" value="Genomic_DNA"/>
</dbReference>
<dbReference type="Proteomes" id="UP000799772">
    <property type="component" value="Unassembled WGS sequence"/>
</dbReference>
<feature type="compositionally biased region" description="Low complexity" evidence="1">
    <location>
        <begin position="942"/>
        <end position="955"/>
    </location>
</feature>
<feature type="compositionally biased region" description="Basic and acidic residues" evidence="1">
    <location>
        <begin position="94"/>
        <end position="108"/>
    </location>
</feature>
<name>A0A9P4MES9_9PEZI</name>
<evidence type="ECO:0000313" key="2">
    <source>
        <dbReference type="EMBL" id="KAF2104772.1"/>
    </source>
</evidence>
<feature type="region of interest" description="Disordered" evidence="1">
    <location>
        <begin position="938"/>
        <end position="980"/>
    </location>
</feature>
<feature type="compositionally biased region" description="Polar residues" evidence="1">
    <location>
        <begin position="123"/>
        <end position="141"/>
    </location>
</feature>
<sequence>MRIRRITSQVLALGTLALLIFLLFPTSRTRSFLSHDEAIVQRHSSFGPTGLKEKDLASREAGDLPGLSSDITHTDELDHHSRQLDLDTFYPQGESEHNPQSRANHDSNEQAPQGQAQAGPANSKPSSLTTPDSGSHNLDNDASTDESHLQARAPGSVSDIRNSLSLDTTDDSNVLNKSQRNVALQRRAIDLPHDANMPKAMGPWAERGYMLFIQIMRPKSSKNYGDAPFQRSFHLTTELKDHGWVKQAPDPTLIQGVHDMMPHYAPAFHDLGISTQFPPNRLVDWTYKPRGEETSFRHLTMYNVEDRALINLLSSQPHLDYDNPALAGTWSDIVFTEWCDLSGQYVTGLRNGRCANPTNIILPRVSDEGSLWVLKHILQFWPRSPEEKFVPDWSHRITITFDLANPTAMLKLFCILATPAGSQVAEFFYTHKAKLHRAELNSIVIFKDGVCAIDPKDCPQPSCKKGLNNNWYDCAPSLIFNFKTSEGTGSGASTIGQNQEFTYLFRWGGEPEDLSCIPPMPKIDSSFHTQYFGYEMQDPGYYRGGPPQSPPGGDAEMADVGEQTKRSLSETNSTLSPDATDDSSIFDDDTHSNVTLQKRLQNVAEIPPAMVQYAERGEKLLRNLRRRLNFFGVVAPNQRPWYQLPNLQRMGWNVEHPPLLEEPWINQASAELKPDFTSAAAGLGLSDTFPPNKFAKWTLGDQDLVYGMNIDVHHEGIWLAWIAYGNGQYQFPEAWRWSDIAHTEWLSQTGAPRQKKPPRIIVNCRIMDPETLFVIKHMLQYWPTTHAPPLERILQKFPNKMTFALDNPARTAGSRIPTGHANIVQLNQGYALLGTPVANSVYEFLYSHKETLGSNTYITKVHLFRDDTCRDDAGVCAGPMCFLVPKLWWWNDCLPSLAFEIKFPSGGFGQGDPTIADPDYFTIPDVCPPDYDQYWASQGLHPPAGAAGPVGAGPAHQQRSPSETNNTLSPNNLDDSDATD</sequence>
<reference evidence="2" key="1">
    <citation type="journal article" date="2020" name="Stud. Mycol.">
        <title>101 Dothideomycetes genomes: a test case for predicting lifestyles and emergence of pathogens.</title>
        <authorList>
            <person name="Haridas S."/>
            <person name="Albert R."/>
            <person name="Binder M."/>
            <person name="Bloem J."/>
            <person name="Labutti K."/>
            <person name="Salamov A."/>
            <person name="Andreopoulos B."/>
            <person name="Baker S."/>
            <person name="Barry K."/>
            <person name="Bills G."/>
            <person name="Bluhm B."/>
            <person name="Cannon C."/>
            <person name="Castanera R."/>
            <person name="Culley D."/>
            <person name="Daum C."/>
            <person name="Ezra D."/>
            <person name="Gonzalez J."/>
            <person name="Henrissat B."/>
            <person name="Kuo A."/>
            <person name="Liang C."/>
            <person name="Lipzen A."/>
            <person name="Lutzoni F."/>
            <person name="Magnuson J."/>
            <person name="Mondo S."/>
            <person name="Nolan M."/>
            <person name="Ohm R."/>
            <person name="Pangilinan J."/>
            <person name="Park H.-J."/>
            <person name="Ramirez L."/>
            <person name="Alfaro M."/>
            <person name="Sun H."/>
            <person name="Tritt A."/>
            <person name="Yoshinaga Y."/>
            <person name="Zwiers L.-H."/>
            <person name="Turgeon B."/>
            <person name="Goodwin S."/>
            <person name="Spatafora J."/>
            <person name="Crous P."/>
            <person name="Grigoriev I."/>
        </authorList>
    </citation>
    <scope>NUCLEOTIDE SEQUENCE</scope>
    <source>
        <strain evidence="2">CBS 133067</strain>
    </source>
</reference>
<evidence type="ECO:0000313" key="3">
    <source>
        <dbReference type="Proteomes" id="UP000799772"/>
    </source>
</evidence>
<proteinExistence type="predicted"/>
<organism evidence="2 3">
    <name type="scientific">Rhizodiscina lignyota</name>
    <dbReference type="NCBI Taxonomy" id="1504668"/>
    <lineage>
        <taxon>Eukaryota</taxon>
        <taxon>Fungi</taxon>
        <taxon>Dikarya</taxon>
        <taxon>Ascomycota</taxon>
        <taxon>Pezizomycotina</taxon>
        <taxon>Dothideomycetes</taxon>
        <taxon>Pleosporomycetidae</taxon>
        <taxon>Aulographales</taxon>
        <taxon>Rhizodiscinaceae</taxon>
        <taxon>Rhizodiscina</taxon>
    </lineage>
</organism>
<comment type="caution">
    <text evidence="2">The sequence shown here is derived from an EMBL/GenBank/DDBJ whole genome shotgun (WGS) entry which is preliminary data.</text>
</comment>
<keyword evidence="3" id="KW-1185">Reference proteome</keyword>
<feature type="compositionally biased region" description="Low complexity" evidence="1">
    <location>
        <begin position="110"/>
        <end position="121"/>
    </location>
</feature>